<sequence>MHGWGYEGMGGWTFGFMTVGMVLLWILIILAIVALSRYLLRESRSAAPTGARTPATVLSERFARGEIDTKEYRERLEALRETGHG</sequence>
<keyword evidence="3" id="KW-1185">Reference proteome</keyword>
<name>A0ABY5DBU3_9ACTN</name>
<evidence type="ECO:0000313" key="2">
    <source>
        <dbReference type="EMBL" id="USY20973.1"/>
    </source>
</evidence>
<dbReference type="RefSeq" id="WP_254419971.1">
    <property type="nucleotide sequence ID" value="NZ_BAAAJB010000034.1"/>
</dbReference>
<organism evidence="2 3">
    <name type="scientific">Nocardiopsis exhalans</name>
    <dbReference type="NCBI Taxonomy" id="163604"/>
    <lineage>
        <taxon>Bacteria</taxon>
        <taxon>Bacillati</taxon>
        <taxon>Actinomycetota</taxon>
        <taxon>Actinomycetes</taxon>
        <taxon>Streptosporangiales</taxon>
        <taxon>Nocardiopsidaceae</taxon>
        <taxon>Nocardiopsis</taxon>
    </lineage>
</organism>
<feature type="transmembrane region" description="Helical" evidence="1">
    <location>
        <begin position="12"/>
        <end position="35"/>
    </location>
</feature>
<evidence type="ECO:0000313" key="3">
    <source>
        <dbReference type="Proteomes" id="UP001055940"/>
    </source>
</evidence>
<keyword evidence="1" id="KW-1133">Transmembrane helix</keyword>
<keyword evidence="1" id="KW-0812">Transmembrane</keyword>
<keyword evidence="1" id="KW-0472">Membrane</keyword>
<accession>A0ABY5DBU3</accession>
<evidence type="ECO:0000256" key="1">
    <source>
        <dbReference type="SAM" id="Phobius"/>
    </source>
</evidence>
<gene>
    <name evidence="2" type="ORF">NE857_04820</name>
</gene>
<proteinExistence type="predicted"/>
<dbReference type="Proteomes" id="UP001055940">
    <property type="component" value="Chromosome"/>
</dbReference>
<evidence type="ECO:0008006" key="4">
    <source>
        <dbReference type="Google" id="ProtNLM"/>
    </source>
</evidence>
<dbReference type="EMBL" id="CP099837">
    <property type="protein sequence ID" value="USY20973.1"/>
    <property type="molecule type" value="Genomic_DNA"/>
</dbReference>
<protein>
    <recommendedName>
        <fullName evidence="4">SHOCT domain-containing protein</fullName>
    </recommendedName>
</protein>
<reference evidence="2" key="1">
    <citation type="submission" date="2022-06" db="EMBL/GenBank/DDBJ databases">
        <authorList>
            <person name="Ping M."/>
        </authorList>
    </citation>
    <scope>NUCLEOTIDE SEQUENCE</scope>
    <source>
        <strain evidence="2">JCM11759T</strain>
    </source>
</reference>